<name>A0ACC2XA31_9TREE</name>
<accession>A0ACC2XA31</accession>
<proteinExistence type="predicted"/>
<reference evidence="1" key="1">
    <citation type="submission" date="2023-04" db="EMBL/GenBank/DDBJ databases">
        <title>Draft Genome sequencing of Naganishia species isolated from polar environments using Oxford Nanopore Technology.</title>
        <authorList>
            <person name="Leo P."/>
            <person name="Venkateswaran K."/>
        </authorList>
    </citation>
    <scope>NUCLEOTIDE SEQUENCE</scope>
    <source>
        <strain evidence="1">MNA-CCFEE 5425</strain>
    </source>
</reference>
<evidence type="ECO:0000313" key="2">
    <source>
        <dbReference type="Proteomes" id="UP001243375"/>
    </source>
</evidence>
<evidence type="ECO:0000313" key="1">
    <source>
        <dbReference type="EMBL" id="KAJ9120162.1"/>
    </source>
</evidence>
<gene>
    <name evidence="1" type="ORF">QFC22_003061</name>
</gene>
<protein>
    <submittedName>
        <fullName evidence="1">Uncharacterized protein</fullName>
    </submittedName>
</protein>
<keyword evidence="2" id="KW-1185">Reference proteome</keyword>
<dbReference type="Proteomes" id="UP001243375">
    <property type="component" value="Unassembled WGS sequence"/>
</dbReference>
<dbReference type="EMBL" id="JASBWU010000007">
    <property type="protein sequence ID" value="KAJ9120162.1"/>
    <property type="molecule type" value="Genomic_DNA"/>
</dbReference>
<sequence length="1791" mass="200216">MHKIEKQTDWTDGAVSSPFKFEDWTGQTKLLANKSAHKRHLQRIERFLFESPVSIDASQEIQDTQTKAARPDTLVLSDEFLSFEPSSMSATSRDTVVQANHPIARVPATTDVSERPAETSIAQTRLKTLADWRSMTLSDDKKDHLEVLVPLIISFQACGFDQPAIYQTALGMLQSLKNASLHQECNSNIQEILQYTQRLVVNNQDTSRTRYQTATTGPLGVDLTSKEKVSRWIKAFEAMEAFRLRYPDPSLSPSEGEVTRKPEPAPVMVTRAEPPHRQEDAEVRSLPQSASPEELSSRSVDVSTTAPIYGFSGDGLTLRSLSCWERLPFSAEEREKLNLILKPILLFQSYKFIESSTLQEPLRIANLLARSRSMEHRSSFMLDLVSHAHAVIADHLQSLREQQKEYNSKIKKGKRDELAHCKQMLGQLNKIEAVTAKFLLRYPLASTSTPSIGGTEKQDAAVLQPDEPNTTVITSDMPRASAQSSRKPLQLTQWRSIDSLSAAGMAVLEICIPVFLSHRNAGISESKDYTILPELLSELGTLEPGDARDSRLQALLSMTDRFIVANQQALLRMKHLNDEEGLKSKLKGRRIDIRFRIANAMSMAARFRERYPLGGINNQTSVSSGVQISDQHHLPIIVGRSSIPSAVGTQNTLGRVALGQREPLERPIEAHRITTTGDDGNVKRKRYLYEEDQITIRKTLYSCRRAGLTEPQLYREALEALHAIDLLADPVDKGSKTQDLWHKVQRLIQVHMDNIKEQNQKTQSATSSDTRPTNLTKRSRLVVNKSVHGRHLERIHRFLGQNPRSTNALQEGQDTALKSRRSASLLPIDESSNLTISLRGPTPGSISVGDALMTETGVPIEVPRLTTQKSIVKSGFENLAKWEYIDMSSGEKSHLEILLPVILSFRSCDIGQPTIHWMPLQLLQSFTNASSKAERNGKIQELVRYTHELVQQHEKRLHTQHRAATLDVDLENDATSKEIAARWTKVFEVTEIFRLHYPSPSMSATSATEIKKLEEVPPKVAHTGIYSDSQDEDRQLLVGETSMREDLNQSDNLATTSAQGSSCHSVRLTSLYDWKDTFFPIQEEEKLRLILAPLLHFRDCGFGRPSDLEEPLRIWNLLSQARSEGDRHLYTRNLVRFTHIMIHQHSDSLRDQQSQFASKIAESEGEQLSGRNSHLGQINRAVAAVAEFLLRFPSDHAHSTSLVKAENRDRTVIRPVDSPKAKTMTSDMPTASVKANRKRIPLSEWRTVTSLTPAEMAVLEICISVYLSYRNSGISKSRVYAVLPELLWELGNSSPGHIRCSKMHDLISVTDEFIIANHKILIRTKRPNDTGAVKTAIGIKYDKGQIAKAVAATTSFRQKYPLGSIKNGRPFSGESPGFDLSDSTKVKEGATAGQGKYVAPIFANKKLPLTPAPSPTRPGKTSWVSELKRVQQVEAYNSMAAYVTNRLRAISKILPLSTQQTKMFVRRLRIATRVRGTQRLLYPFKSPIFKRRRVGFTRADQTKANNQACPTAPITDWRAQGFHDYGHWLSSKLHELTPREAAHIIHLSSPSTTSSLSKAGPHTEWVTSLQAKFKDLEQFGEEVNDRRINIHLKEFAVTGDLSINDSGELQRNLAKALHVKLIQTSSAALQVATDASFKVYNDGRSEAGGGILVESDPPIRDMCYMGQHIVSSGSAELAALLRGLQIVRDILNSPAAQTSVGQYRRIIFVTDAIMSLQALTSSNIFQDSSETQRMTRIAALCRMAAHDILRHNHNIASIHFTWLPRKTGGNTIADKLAESGRYSGTEFIGSS</sequence>
<organism evidence="1 2">
    <name type="scientific">Naganishia vaughanmartiniae</name>
    <dbReference type="NCBI Taxonomy" id="1424756"/>
    <lineage>
        <taxon>Eukaryota</taxon>
        <taxon>Fungi</taxon>
        <taxon>Dikarya</taxon>
        <taxon>Basidiomycota</taxon>
        <taxon>Agaricomycotina</taxon>
        <taxon>Tremellomycetes</taxon>
        <taxon>Filobasidiales</taxon>
        <taxon>Filobasidiaceae</taxon>
        <taxon>Naganishia</taxon>
    </lineage>
</organism>
<comment type="caution">
    <text evidence="1">The sequence shown here is derived from an EMBL/GenBank/DDBJ whole genome shotgun (WGS) entry which is preliminary data.</text>
</comment>